<dbReference type="InterPro" id="IPR006683">
    <property type="entry name" value="Thioestr_dom"/>
</dbReference>
<keyword evidence="2 3" id="KW-0378">Hydrolase</keyword>
<dbReference type="PANTHER" id="PTHR11049:SF24">
    <property type="entry name" value="CYTOSOLIC ACYL COENZYME A THIOESTER HYDROLASE"/>
    <property type="match status" value="1"/>
</dbReference>
<comment type="similarity">
    <text evidence="1">Belongs to the acyl coenzyme A hydrolase family.</text>
</comment>
<dbReference type="GO" id="GO:0052816">
    <property type="term" value="F:long-chain fatty acyl-CoA hydrolase activity"/>
    <property type="evidence" value="ECO:0007669"/>
    <property type="project" value="TreeGrafter"/>
</dbReference>
<dbReference type="Pfam" id="PF03061">
    <property type="entry name" value="4HBT"/>
    <property type="match status" value="1"/>
</dbReference>
<dbReference type="Gene3D" id="3.10.129.10">
    <property type="entry name" value="Hotdog Thioesterase"/>
    <property type="match status" value="1"/>
</dbReference>
<dbReference type="AlphaFoldDB" id="A0A4U1B4C0"/>
<dbReference type="Proteomes" id="UP000307999">
    <property type="component" value="Unassembled WGS sequence"/>
</dbReference>
<evidence type="ECO:0000256" key="2">
    <source>
        <dbReference type="ARBA" id="ARBA00022801"/>
    </source>
</evidence>
<dbReference type="InterPro" id="IPR029069">
    <property type="entry name" value="HotDog_dom_sf"/>
</dbReference>
<evidence type="ECO:0000313" key="5">
    <source>
        <dbReference type="EMBL" id="TKB44841.1"/>
    </source>
</evidence>
<dbReference type="CDD" id="cd03442">
    <property type="entry name" value="BFIT_BACH"/>
    <property type="match status" value="1"/>
</dbReference>
<name>A0A4U1B4C0_9GAMM</name>
<evidence type="ECO:0000313" key="6">
    <source>
        <dbReference type="Proteomes" id="UP000307999"/>
    </source>
</evidence>
<dbReference type="GO" id="GO:0009062">
    <property type="term" value="P:fatty acid catabolic process"/>
    <property type="evidence" value="ECO:0007669"/>
    <property type="project" value="TreeGrafter"/>
</dbReference>
<evidence type="ECO:0000256" key="1">
    <source>
        <dbReference type="ARBA" id="ARBA00010458"/>
    </source>
</evidence>
<gene>
    <name evidence="5" type="ORF">E8M12_10580</name>
</gene>
<dbReference type="PROSITE" id="PS51770">
    <property type="entry name" value="HOTDOG_ACOT"/>
    <property type="match status" value="1"/>
</dbReference>
<accession>A0A4U1B4C0</accession>
<dbReference type="RefSeq" id="WP_136736126.1">
    <property type="nucleotide sequence ID" value="NZ_SWDB01000024.1"/>
</dbReference>
<evidence type="ECO:0000259" key="4">
    <source>
        <dbReference type="PROSITE" id="PS51770"/>
    </source>
</evidence>
<dbReference type="GO" id="GO:0006637">
    <property type="term" value="P:acyl-CoA metabolic process"/>
    <property type="evidence" value="ECO:0007669"/>
    <property type="project" value="TreeGrafter"/>
</dbReference>
<comment type="caution">
    <text evidence="5">The sequence shown here is derived from an EMBL/GenBank/DDBJ whole genome shotgun (WGS) entry which is preliminary data.</text>
</comment>
<dbReference type="GO" id="GO:0005829">
    <property type="term" value="C:cytosol"/>
    <property type="evidence" value="ECO:0007669"/>
    <property type="project" value="TreeGrafter"/>
</dbReference>
<dbReference type="OrthoDB" id="8894489at2"/>
<evidence type="ECO:0000256" key="3">
    <source>
        <dbReference type="PROSITE-ProRule" id="PRU01106"/>
    </source>
</evidence>
<dbReference type="EMBL" id="SWDB01000024">
    <property type="protein sequence ID" value="TKB44841.1"/>
    <property type="molecule type" value="Genomic_DNA"/>
</dbReference>
<dbReference type="InterPro" id="IPR033120">
    <property type="entry name" value="HOTDOG_ACOT"/>
</dbReference>
<dbReference type="SUPFAM" id="SSF54637">
    <property type="entry name" value="Thioesterase/thiol ester dehydrase-isomerase"/>
    <property type="match status" value="1"/>
</dbReference>
<keyword evidence="6" id="KW-1185">Reference proteome</keyword>
<organism evidence="5 6">
    <name type="scientific">Thalassotalea mangrovi</name>
    <dbReference type="NCBI Taxonomy" id="2572245"/>
    <lineage>
        <taxon>Bacteria</taxon>
        <taxon>Pseudomonadati</taxon>
        <taxon>Pseudomonadota</taxon>
        <taxon>Gammaproteobacteria</taxon>
        <taxon>Alteromonadales</taxon>
        <taxon>Colwelliaceae</taxon>
        <taxon>Thalassotalea</taxon>
    </lineage>
</organism>
<reference evidence="5 6" key="1">
    <citation type="submission" date="2019-04" db="EMBL/GenBank/DDBJ databases">
        <title>Thalassotalea guangxiensis sp. nov., isolated from sediment of the coastal wetland.</title>
        <authorList>
            <person name="Zheng S."/>
            <person name="Zhang D."/>
        </authorList>
    </citation>
    <scope>NUCLEOTIDE SEQUENCE [LARGE SCALE GENOMIC DNA]</scope>
    <source>
        <strain evidence="5 6">ZS-4</strain>
    </source>
</reference>
<dbReference type="PANTHER" id="PTHR11049">
    <property type="entry name" value="ACYL COENZYME A THIOESTER HYDROLASE"/>
    <property type="match status" value="1"/>
</dbReference>
<feature type="domain" description="HotDog ACOT-type" evidence="4">
    <location>
        <begin position="13"/>
        <end position="125"/>
    </location>
</feature>
<sequence length="134" mass="15045">MTEREQLIAQRKAQSKSFQTKTVFPGYTNHHNTLFGGQAMAWMDDIAFVAATRFCRKPLVTISTDRIDFKEAIPSGSFCELVAEVVSVGNTSLKVKVDIYLENMYEDNKHHAISGTFSFVALDADRRPTPVLDL</sequence>
<proteinExistence type="inferred from homology"/>
<protein>
    <submittedName>
        <fullName evidence="5">Acyl-CoA thioesterase</fullName>
    </submittedName>
</protein>
<dbReference type="InterPro" id="IPR040170">
    <property type="entry name" value="Cytosol_ACT"/>
</dbReference>